<dbReference type="GO" id="GO:0007043">
    <property type="term" value="P:cell-cell junction assembly"/>
    <property type="evidence" value="ECO:0007669"/>
    <property type="project" value="TreeGrafter"/>
</dbReference>
<dbReference type="Proteomes" id="UP000654395">
    <property type="component" value="Unassembled WGS sequence"/>
</dbReference>
<evidence type="ECO:0000256" key="10">
    <source>
        <dbReference type="ARBA" id="ARBA00022989"/>
    </source>
</evidence>
<feature type="chain" id="PRO_5032550769" evidence="17">
    <location>
        <begin position="23"/>
        <end position="778"/>
    </location>
</feature>
<keyword evidence="20" id="KW-1185">Reference proteome</keyword>
<dbReference type="InterPro" id="IPR020894">
    <property type="entry name" value="Cadherin_CS"/>
</dbReference>
<evidence type="ECO:0000256" key="1">
    <source>
        <dbReference type="ARBA" id="ARBA00004251"/>
    </source>
</evidence>
<feature type="transmembrane region" description="Helical" evidence="16">
    <location>
        <begin position="603"/>
        <end position="624"/>
    </location>
</feature>
<dbReference type="FunFam" id="2.60.40.60:FF:000008">
    <property type="entry name" value="Cadherin 24"/>
    <property type="match status" value="1"/>
</dbReference>
<evidence type="ECO:0000256" key="8">
    <source>
        <dbReference type="ARBA" id="ARBA00022837"/>
    </source>
</evidence>
<dbReference type="GO" id="GO:0005509">
    <property type="term" value="F:calcium ion binding"/>
    <property type="evidence" value="ECO:0007669"/>
    <property type="project" value="UniProtKB-UniRule"/>
</dbReference>
<evidence type="ECO:0000256" key="17">
    <source>
        <dbReference type="SAM" id="SignalP"/>
    </source>
</evidence>
<dbReference type="GO" id="GO:0007156">
    <property type="term" value="P:homophilic cell adhesion via plasma membrane adhesion molecules"/>
    <property type="evidence" value="ECO:0007669"/>
    <property type="project" value="InterPro"/>
</dbReference>
<dbReference type="GO" id="GO:0045296">
    <property type="term" value="F:cadherin binding"/>
    <property type="evidence" value="ECO:0007669"/>
    <property type="project" value="TreeGrafter"/>
</dbReference>
<evidence type="ECO:0000313" key="19">
    <source>
        <dbReference type="EMBL" id="NXX82760.1"/>
    </source>
</evidence>
<keyword evidence="6 17" id="KW-0732">Signal</keyword>
<feature type="domain" description="Cadherin" evidence="18">
    <location>
        <begin position="476"/>
        <end position="593"/>
    </location>
</feature>
<keyword evidence="11 16" id="KW-0472">Membrane</keyword>
<dbReference type="InterPro" id="IPR039808">
    <property type="entry name" value="Cadherin"/>
</dbReference>
<dbReference type="FunFam" id="4.10.900.10:FF:000001">
    <property type="entry name" value="Cadherin 2"/>
    <property type="match status" value="1"/>
</dbReference>
<comment type="caution">
    <text evidence="19">The sequence shown here is derived from an EMBL/GenBank/DDBJ whole genome shotgun (WGS) entry which is preliminary data.</text>
</comment>
<gene>
    <name evidence="19" type="primary">Cdh19</name>
    <name evidence="19" type="ORF">UROIND_R13440</name>
</gene>
<dbReference type="GO" id="GO:0016339">
    <property type="term" value="P:calcium-dependent cell-cell adhesion via plasma membrane cell adhesion molecules"/>
    <property type="evidence" value="ECO:0007669"/>
    <property type="project" value="TreeGrafter"/>
</dbReference>
<dbReference type="FunFam" id="2.60.40.60:FF:000014">
    <property type="entry name" value="Cadherin 8"/>
    <property type="match status" value="1"/>
</dbReference>
<dbReference type="Gene3D" id="4.10.900.10">
    <property type="entry name" value="TCF3-CBD (Catenin binding domain)"/>
    <property type="match status" value="1"/>
</dbReference>
<evidence type="ECO:0000256" key="9">
    <source>
        <dbReference type="ARBA" id="ARBA00022889"/>
    </source>
</evidence>
<evidence type="ECO:0000256" key="2">
    <source>
        <dbReference type="ARBA" id="ARBA00022475"/>
    </source>
</evidence>
<keyword evidence="7" id="KW-0677">Repeat</keyword>
<evidence type="ECO:0000256" key="14">
    <source>
        <dbReference type="RuleBase" id="RU003318"/>
    </source>
</evidence>
<feature type="domain" description="Cadherin" evidence="18">
    <location>
        <begin position="258"/>
        <end position="371"/>
    </location>
</feature>
<sequence length="778" mass="87538">MNCSMLLSLTLMLVQLWPSSLSTQNCSGQKTDQSLTTVQRVKRGWVWEPLFATEEQTSVVPLYIGQVKSDLDKQDGNLKYSLTGEGAGDIFFIDENNGKIYVKQKLDREKKAFYTLRAQAINRNTQLPVEPESEFIIKVRDVNDHEPQFLDGPYMATVPEMSPEGTSVTQVTATDGDDPSYGNSARLLYSLIQGQPYFSVEPKTGVIRMASQMDRETNEQYLVIIQAKDMVGQAGAFSATATVTINLSDINDNPPKFQQQLYYMTISEDAPVGATVGKVFAEDSDIGENAAMDYFIEGESSDVFDIITNNETQEGIIILKKRVDYESKRRYSIKAKAVNRYIDDRFLKEGPFEDNTIVRINVEDVDEPPVFTLDNYVMEISEGAMNGSLVGVVTARDPDNDDCPVRYSIVHSIRLKRLFSINEHNGTIITTKPLDREIASWHNITVTATETRNPEKISEASVYIQVLDVNDHAPRFPIDYETFVCENAVSDQVIQIISAVDQDDSAEGHHFYFSLAQEATNDSYFTVKDNQDNTATIFTAKSGFRREEQFSFYLPILILDNGTPPQTSTNTLTITLCDCDTEVNTLYCRYKAFLYSMGLSTEALVAVLACILILLVFFLAIITIRQQRKKSLFSEKMEEFRENIVRYDDEGGGEEDTEAFDISALRTHTVMRTHKPRKKVTTEIHSLYRQSLQVGPDSTIFREFISEKLEEANTDPNAPPYDSLQTYAFEGTGSSTGSLSSLGSNMSDADQSYDYLTDWGPHFKELACMYTSHKSMGD</sequence>
<dbReference type="CDD" id="cd11304">
    <property type="entry name" value="Cadherin_repeat"/>
    <property type="match status" value="5"/>
</dbReference>
<dbReference type="Pfam" id="PF01049">
    <property type="entry name" value="CADH_Y-type_LIR"/>
    <property type="match status" value="1"/>
</dbReference>
<dbReference type="GO" id="GO:0005912">
    <property type="term" value="C:adherens junction"/>
    <property type="evidence" value="ECO:0007669"/>
    <property type="project" value="TreeGrafter"/>
</dbReference>
<keyword evidence="8 13" id="KW-0106">Calcium</keyword>
<dbReference type="Pfam" id="PF00028">
    <property type="entry name" value="Cadherin"/>
    <property type="match status" value="5"/>
</dbReference>
<dbReference type="GO" id="GO:0016477">
    <property type="term" value="P:cell migration"/>
    <property type="evidence" value="ECO:0007669"/>
    <property type="project" value="TreeGrafter"/>
</dbReference>
<evidence type="ECO:0000256" key="11">
    <source>
        <dbReference type="ARBA" id="ARBA00023136"/>
    </source>
</evidence>
<feature type="non-terminal residue" evidence="19">
    <location>
        <position position="1"/>
    </location>
</feature>
<dbReference type="InterPro" id="IPR000233">
    <property type="entry name" value="Cadherin_Y-type_LIR"/>
</dbReference>
<dbReference type="OrthoDB" id="6252479at2759"/>
<evidence type="ECO:0000256" key="16">
    <source>
        <dbReference type="SAM" id="Phobius"/>
    </source>
</evidence>
<keyword evidence="12" id="KW-0325">Glycoprotein</keyword>
<evidence type="ECO:0000259" key="18">
    <source>
        <dbReference type="PROSITE" id="PS50268"/>
    </source>
</evidence>
<dbReference type="PROSITE" id="PS00232">
    <property type="entry name" value="CADHERIN_1"/>
    <property type="match status" value="2"/>
</dbReference>
<keyword evidence="9 14" id="KW-0130">Cell adhesion</keyword>
<feature type="signal peptide" evidence="17">
    <location>
        <begin position="1"/>
        <end position="22"/>
    </location>
</feature>
<dbReference type="GO" id="GO:0008013">
    <property type="term" value="F:beta-catenin binding"/>
    <property type="evidence" value="ECO:0007669"/>
    <property type="project" value="TreeGrafter"/>
</dbReference>
<reference evidence="19" key="1">
    <citation type="submission" date="2020-02" db="EMBL/GenBank/DDBJ databases">
        <title>Bird 10,000 Genomes (B10K) Project - Family phase.</title>
        <authorList>
            <person name="Zhang G."/>
        </authorList>
    </citation>
    <scope>NUCLEOTIDE SEQUENCE</scope>
    <source>
        <strain evidence="19">B10K-DU-030-59</strain>
    </source>
</reference>
<keyword evidence="3" id="KW-0165">Cleavage on pair of basic residues</keyword>
<evidence type="ECO:0000313" key="20">
    <source>
        <dbReference type="Proteomes" id="UP000654395"/>
    </source>
</evidence>
<dbReference type="SUPFAM" id="SSF49313">
    <property type="entry name" value="Cadherin-like"/>
    <property type="match status" value="5"/>
</dbReference>
<dbReference type="InterPro" id="IPR015919">
    <property type="entry name" value="Cadherin-like_sf"/>
</dbReference>
<feature type="domain" description="Cadherin" evidence="18">
    <location>
        <begin position="372"/>
        <end position="476"/>
    </location>
</feature>
<dbReference type="PANTHER" id="PTHR24027:SF323">
    <property type="entry name" value="CADHERIN-19"/>
    <property type="match status" value="1"/>
</dbReference>
<dbReference type="PRINTS" id="PR00205">
    <property type="entry name" value="CADHERIN"/>
</dbReference>
<dbReference type="GO" id="GO:0016342">
    <property type="term" value="C:catenin complex"/>
    <property type="evidence" value="ECO:0007669"/>
    <property type="project" value="TreeGrafter"/>
</dbReference>
<organism evidence="19 20">
    <name type="scientific">Urocolius indicus</name>
    <name type="common">Red-faced mousebird</name>
    <name type="synonym">Colius indicus</name>
    <dbReference type="NCBI Taxonomy" id="458196"/>
    <lineage>
        <taxon>Eukaryota</taxon>
        <taxon>Metazoa</taxon>
        <taxon>Chordata</taxon>
        <taxon>Craniata</taxon>
        <taxon>Vertebrata</taxon>
        <taxon>Euteleostomi</taxon>
        <taxon>Archelosauria</taxon>
        <taxon>Archosauria</taxon>
        <taxon>Dinosauria</taxon>
        <taxon>Saurischia</taxon>
        <taxon>Theropoda</taxon>
        <taxon>Coelurosauria</taxon>
        <taxon>Aves</taxon>
        <taxon>Neognathae</taxon>
        <taxon>Neoaves</taxon>
        <taxon>Telluraves</taxon>
        <taxon>Coraciimorphae</taxon>
        <taxon>Coliiformes</taxon>
        <taxon>Coliidae</taxon>
        <taxon>Urocolius</taxon>
    </lineage>
</organism>
<dbReference type="AlphaFoldDB" id="A0A852L189"/>
<feature type="domain" description="Cadherin" evidence="18">
    <location>
        <begin position="150"/>
        <end position="257"/>
    </location>
</feature>
<protein>
    <submittedName>
        <fullName evidence="19">CAD19 protein</fullName>
    </submittedName>
</protein>
<dbReference type="PANTHER" id="PTHR24027">
    <property type="entry name" value="CADHERIN-23"/>
    <property type="match status" value="1"/>
</dbReference>
<evidence type="ECO:0000256" key="13">
    <source>
        <dbReference type="PROSITE-ProRule" id="PRU00043"/>
    </source>
</evidence>
<dbReference type="FunFam" id="2.60.40.60:FF:000012">
    <property type="entry name" value="Cadherin 24"/>
    <property type="match status" value="1"/>
</dbReference>
<keyword evidence="10 16" id="KW-1133">Transmembrane helix</keyword>
<evidence type="ECO:0000256" key="4">
    <source>
        <dbReference type="ARBA" id="ARBA00022692"/>
    </source>
</evidence>
<evidence type="ECO:0000256" key="6">
    <source>
        <dbReference type="ARBA" id="ARBA00022729"/>
    </source>
</evidence>
<evidence type="ECO:0000256" key="15">
    <source>
        <dbReference type="RuleBase" id="RU004357"/>
    </source>
</evidence>
<evidence type="ECO:0000256" key="7">
    <source>
        <dbReference type="ARBA" id="ARBA00022737"/>
    </source>
</evidence>
<evidence type="ECO:0000256" key="12">
    <source>
        <dbReference type="ARBA" id="ARBA00023180"/>
    </source>
</evidence>
<keyword evidence="2" id="KW-1003">Cell membrane</keyword>
<keyword evidence="4 14" id="KW-0812">Transmembrane</keyword>
<name>A0A852L189_UROIN</name>
<proteinExistence type="predicted"/>
<dbReference type="GO" id="GO:0000902">
    <property type="term" value="P:cell morphogenesis"/>
    <property type="evidence" value="ECO:0007669"/>
    <property type="project" value="TreeGrafter"/>
</dbReference>
<dbReference type="GO" id="GO:0044331">
    <property type="term" value="P:cell-cell adhesion mediated by cadherin"/>
    <property type="evidence" value="ECO:0007669"/>
    <property type="project" value="TreeGrafter"/>
</dbReference>
<keyword evidence="5" id="KW-0479">Metal-binding</keyword>
<accession>A0A852L189</accession>
<dbReference type="SMART" id="SM00112">
    <property type="entry name" value="CA"/>
    <property type="match status" value="5"/>
</dbReference>
<evidence type="ECO:0000256" key="5">
    <source>
        <dbReference type="ARBA" id="ARBA00022723"/>
    </source>
</evidence>
<dbReference type="FunFam" id="2.60.40.60:FF:000017">
    <property type="entry name" value="Cadherin 24"/>
    <property type="match status" value="1"/>
</dbReference>
<feature type="non-terminal residue" evidence="19">
    <location>
        <position position="778"/>
    </location>
</feature>
<dbReference type="Gene3D" id="2.60.40.60">
    <property type="entry name" value="Cadherins"/>
    <property type="match status" value="5"/>
</dbReference>
<dbReference type="InterPro" id="IPR027397">
    <property type="entry name" value="Catenin-bd_sf"/>
</dbReference>
<dbReference type="EMBL" id="WBNH01008591">
    <property type="protein sequence ID" value="NXX82760.1"/>
    <property type="molecule type" value="Genomic_DNA"/>
</dbReference>
<dbReference type="PROSITE" id="PS50268">
    <property type="entry name" value="CADHERIN_2"/>
    <property type="match status" value="5"/>
</dbReference>
<comment type="subcellular location">
    <subcellularLocation>
        <location evidence="1 14">Cell membrane</location>
        <topology evidence="1 14">Single-pass type I membrane protein</topology>
    </subcellularLocation>
</comment>
<feature type="domain" description="Cadherin" evidence="18">
    <location>
        <begin position="69"/>
        <end position="149"/>
    </location>
</feature>
<dbReference type="FunFam" id="2.60.40.60:FF:000009">
    <property type="entry name" value="Cadherin 24"/>
    <property type="match status" value="1"/>
</dbReference>
<comment type="function">
    <text evidence="15">Cadherins are calcium-dependent cell adhesion proteins.</text>
</comment>
<dbReference type="InterPro" id="IPR002126">
    <property type="entry name" value="Cadherin-like_dom"/>
</dbReference>
<dbReference type="GO" id="GO:0034332">
    <property type="term" value="P:adherens junction organization"/>
    <property type="evidence" value="ECO:0007669"/>
    <property type="project" value="TreeGrafter"/>
</dbReference>
<evidence type="ECO:0000256" key="3">
    <source>
        <dbReference type="ARBA" id="ARBA00022685"/>
    </source>
</evidence>